<dbReference type="EMBL" id="FRCR01000003">
    <property type="protein sequence ID" value="SHM31068.1"/>
    <property type="molecule type" value="Genomic_DNA"/>
</dbReference>
<evidence type="ECO:0000313" key="6">
    <source>
        <dbReference type="Proteomes" id="UP000184375"/>
    </source>
</evidence>
<dbReference type="Proteomes" id="UP000184375">
    <property type="component" value="Unassembled WGS sequence"/>
</dbReference>
<dbReference type="InterPro" id="IPR011991">
    <property type="entry name" value="ArsR-like_HTH"/>
</dbReference>
<dbReference type="Pfam" id="PF01022">
    <property type="entry name" value="HTH_5"/>
    <property type="match status" value="1"/>
</dbReference>
<dbReference type="PANTHER" id="PTHR43132">
    <property type="entry name" value="ARSENICAL RESISTANCE OPERON REPRESSOR ARSR-RELATED"/>
    <property type="match status" value="1"/>
</dbReference>
<evidence type="ECO:0000256" key="3">
    <source>
        <dbReference type="ARBA" id="ARBA00023163"/>
    </source>
</evidence>
<reference evidence="6" key="1">
    <citation type="submission" date="2016-11" db="EMBL/GenBank/DDBJ databases">
        <authorList>
            <person name="Varghese N."/>
            <person name="Submissions S."/>
        </authorList>
    </citation>
    <scope>NUCLEOTIDE SEQUENCE [LARGE SCALE GENOMIC DNA]</scope>
    <source>
        <strain evidence="6">DSM 18802</strain>
    </source>
</reference>
<keyword evidence="3" id="KW-0804">Transcription</keyword>
<gene>
    <name evidence="5" type="ORF">SAMN05660826_00757</name>
</gene>
<dbReference type="InterPro" id="IPR001845">
    <property type="entry name" value="HTH_ArsR_DNA-bd_dom"/>
</dbReference>
<dbReference type="PROSITE" id="PS50987">
    <property type="entry name" value="HTH_ARSR_2"/>
    <property type="match status" value="1"/>
</dbReference>
<protein>
    <submittedName>
        <fullName evidence="5">DNA-binding transcriptional regulator, ArsR family</fullName>
    </submittedName>
</protein>
<dbReference type="CDD" id="cd00090">
    <property type="entry name" value="HTH_ARSR"/>
    <property type="match status" value="1"/>
</dbReference>
<dbReference type="AlphaFoldDB" id="A0A1M7HRM8"/>
<accession>A0A1M7HRM8</accession>
<keyword evidence="2 5" id="KW-0238">DNA-binding</keyword>
<dbReference type="SUPFAM" id="SSF46785">
    <property type="entry name" value="Winged helix' DNA-binding domain"/>
    <property type="match status" value="1"/>
</dbReference>
<keyword evidence="1" id="KW-0805">Transcription regulation</keyword>
<dbReference type="InterPro" id="IPR036388">
    <property type="entry name" value="WH-like_DNA-bd_sf"/>
</dbReference>
<proteinExistence type="predicted"/>
<dbReference type="PRINTS" id="PR00778">
    <property type="entry name" value="HTHARSR"/>
</dbReference>
<dbReference type="SMART" id="SM00418">
    <property type="entry name" value="HTH_ARSR"/>
    <property type="match status" value="1"/>
</dbReference>
<dbReference type="InterPro" id="IPR036390">
    <property type="entry name" value="WH_DNA-bd_sf"/>
</dbReference>
<keyword evidence="6" id="KW-1185">Reference proteome</keyword>
<dbReference type="GO" id="GO:0003700">
    <property type="term" value="F:DNA-binding transcription factor activity"/>
    <property type="evidence" value="ECO:0007669"/>
    <property type="project" value="InterPro"/>
</dbReference>
<name>A0A1M7HRM8_9FIRM</name>
<feature type="domain" description="HTH arsR-type" evidence="4">
    <location>
        <begin position="8"/>
        <end position="97"/>
    </location>
</feature>
<evidence type="ECO:0000256" key="2">
    <source>
        <dbReference type="ARBA" id="ARBA00023125"/>
    </source>
</evidence>
<organism evidence="5 6">
    <name type="scientific">Caldanaerovirga acetigignens</name>
    <dbReference type="NCBI Taxonomy" id="447595"/>
    <lineage>
        <taxon>Bacteria</taxon>
        <taxon>Bacillati</taxon>
        <taxon>Bacillota</taxon>
        <taxon>Clostridia</taxon>
        <taxon>Thermosediminibacterales</taxon>
        <taxon>Thermosediminibacteraceae</taxon>
        <taxon>Caldanaerovirga</taxon>
    </lineage>
</organism>
<dbReference type="PANTHER" id="PTHR43132:SF2">
    <property type="entry name" value="ARSENICAL RESISTANCE OPERON REPRESSOR ARSR-RELATED"/>
    <property type="match status" value="1"/>
</dbReference>
<dbReference type="Gene3D" id="1.10.10.10">
    <property type="entry name" value="Winged helix-like DNA-binding domain superfamily/Winged helix DNA-binding domain"/>
    <property type="match status" value="1"/>
</dbReference>
<dbReference type="GO" id="GO:0003677">
    <property type="term" value="F:DNA binding"/>
    <property type="evidence" value="ECO:0007669"/>
    <property type="project" value="UniProtKB-KW"/>
</dbReference>
<evidence type="ECO:0000259" key="4">
    <source>
        <dbReference type="PROSITE" id="PS50987"/>
    </source>
</evidence>
<sequence>MQSMTYSTHPKIFEEKAELLKVLGHPVRLCIVKNLIEQKSANVTQIQNCLKTPQSTISQHLAKLRTAGIIEGRREGTEVHYSVVDEKVKRLIEALFS</sequence>
<dbReference type="NCBIfam" id="NF033788">
    <property type="entry name" value="HTH_metalloreg"/>
    <property type="match status" value="1"/>
</dbReference>
<evidence type="ECO:0000256" key="1">
    <source>
        <dbReference type="ARBA" id="ARBA00023015"/>
    </source>
</evidence>
<evidence type="ECO:0000313" key="5">
    <source>
        <dbReference type="EMBL" id="SHM31068.1"/>
    </source>
</evidence>
<dbReference type="STRING" id="447595.SAMN05660826_00757"/>
<dbReference type="InterPro" id="IPR051011">
    <property type="entry name" value="Metal_resp_trans_reg"/>
</dbReference>